<organism evidence="1 2">
    <name type="scientific">Chaetomium fimeti</name>
    <dbReference type="NCBI Taxonomy" id="1854472"/>
    <lineage>
        <taxon>Eukaryota</taxon>
        <taxon>Fungi</taxon>
        <taxon>Dikarya</taxon>
        <taxon>Ascomycota</taxon>
        <taxon>Pezizomycotina</taxon>
        <taxon>Sordariomycetes</taxon>
        <taxon>Sordariomycetidae</taxon>
        <taxon>Sordariales</taxon>
        <taxon>Chaetomiaceae</taxon>
        <taxon>Chaetomium</taxon>
    </lineage>
</organism>
<reference evidence="1" key="2">
    <citation type="submission" date="2023-06" db="EMBL/GenBank/DDBJ databases">
        <authorList>
            <consortium name="Lawrence Berkeley National Laboratory"/>
            <person name="Haridas S."/>
            <person name="Hensen N."/>
            <person name="Bonometti L."/>
            <person name="Westerberg I."/>
            <person name="Brannstrom I.O."/>
            <person name="Guillou S."/>
            <person name="Cros-Aarteil S."/>
            <person name="Calhoun S."/>
            <person name="Kuo A."/>
            <person name="Mondo S."/>
            <person name="Pangilinan J."/>
            <person name="Riley R."/>
            <person name="Labutti K."/>
            <person name="Andreopoulos B."/>
            <person name="Lipzen A."/>
            <person name="Chen C."/>
            <person name="Yanf M."/>
            <person name="Daum C."/>
            <person name="Ng V."/>
            <person name="Clum A."/>
            <person name="Steindorff A."/>
            <person name="Ohm R."/>
            <person name="Martin F."/>
            <person name="Silar P."/>
            <person name="Natvig D."/>
            <person name="Lalanne C."/>
            <person name="Gautier V."/>
            <person name="Ament-Velasquez S.L."/>
            <person name="Kruys A."/>
            <person name="Hutchinson M.I."/>
            <person name="Powell A.J."/>
            <person name="Barry K."/>
            <person name="Miller A.N."/>
            <person name="Grigoriev I.V."/>
            <person name="Debuchy R."/>
            <person name="Gladieux P."/>
            <person name="Thoren M.H."/>
            <person name="Johannesson H."/>
        </authorList>
    </citation>
    <scope>NUCLEOTIDE SEQUENCE</scope>
    <source>
        <strain evidence="1">CBS 168.71</strain>
    </source>
</reference>
<dbReference type="RefSeq" id="XP_062658761.1">
    <property type="nucleotide sequence ID" value="XM_062798301.1"/>
</dbReference>
<name>A0AAE0LRY1_9PEZI</name>
<keyword evidence="2" id="KW-1185">Reference proteome</keyword>
<proteinExistence type="predicted"/>
<protein>
    <submittedName>
        <fullName evidence="1">Uncharacterized protein</fullName>
    </submittedName>
</protein>
<accession>A0AAE0LRY1</accession>
<evidence type="ECO:0000313" key="2">
    <source>
        <dbReference type="Proteomes" id="UP001278766"/>
    </source>
</evidence>
<dbReference type="GeneID" id="87835249"/>
<comment type="caution">
    <text evidence="1">The sequence shown here is derived from an EMBL/GenBank/DDBJ whole genome shotgun (WGS) entry which is preliminary data.</text>
</comment>
<gene>
    <name evidence="1" type="ORF">B0H64DRAFT_142764</name>
</gene>
<sequence length="165" mass="19015">MSWPRILWSYETVSLPLQWLWWSCAVGRMRLKGLKRSASVSEKPTDLRRDMVMRCRAALQKPSNERWKPKIQRQAQLRSPLLHLEIFPQPSAISLESTCGWGLVEDRGPALQTPDLNLGFLLRKALVSMANTPQWANRKNTENLVCAVWNVLLPMRKELHVCSPT</sequence>
<evidence type="ECO:0000313" key="1">
    <source>
        <dbReference type="EMBL" id="KAK3295247.1"/>
    </source>
</evidence>
<dbReference type="EMBL" id="JAUEPN010000004">
    <property type="protein sequence ID" value="KAK3295247.1"/>
    <property type="molecule type" value="Genomic_DNA"/>
</dbReference>
<dbReference type="Proteomes" id="UP001278766">
    <property type="component" value="Unassembled WGS sequence"/>
</dbReference>
<dbReference type="AlphaFoldDB" id="A0AAE0LRY1"/>
<reference evidence="1" key="1">
    <citation type="journal article" date="2023" name="Mol. Phylogenet. Evol.">
        <title>Genome-scale phylogeny and comparative genomics of the fungal order Sordariales.</title>
        <authorList>
            <person name="Hensen N."/>
            <person name="Bonometti L."/>
            <person name="Westerberg I."/>
            <person name="Brannstrom I.O."/>
            <person name="Guillou S."/>
            <person name="Cros-Aarteil S."/>
            <person name="Calhoun S."/>
            <person name="Haridas S."/>
            <person name="Kuo A."/>
            <person name="Mondo S."/>
            <person name="Pangilinan J."/>
            <person name="Riley R."/>
            <person name="LaButti K."/>
            <person name="Andreopoulos B."/>
            <person name="Lipzen A."/>
            <person name="Chen C."/>
            <person name="Yan M."/>
            <person name="Daum C."/>
            <person name="Ng V."/>
            <person name="Clum A."/>
            <person name="Steindorff A."/>
            <person name="Ohm R.A."/>
            <person name="Martin F."/>
            <person name="Silar P."/>
            <person name="Natvig D.O."/>
            <person name="Lalanne C."/>
            <person name="Gautier V."/>
            <person name="Ament-Velasquez S.L."/>
            <person name="Kruys A."/>
            <person name="Hutchinson M.I."/>
            <person name="Powell A.J."/>
            <person name="Barry K."/>
            <person name="Miller A.N."/>
            <person name="Grigoriev I.V."/>
            <person name="Debuchy R."/>
            <person name="Gladieux P."/>
            <person name="Hiltunen Thoren M."/>
            <person name="Johannesson H."/>
        </authorList>
    </citation>
    <scope>NUCLEOTIDE SEQUENCE</scope>
    <source>
        <strain evidence="1">CBS 168.71</strain>
    </source>
</reference>